<evidence type="ECO:0000313" key="2">
    <source>
        <dbReference type="EMBL" id="QRC95311.1"/>
    </source>
</evidence>
<dbReference type="AlphaFoldDB" id="A0A7U2I0H1"/>
<proteinExistence type="predicted"/>
<evidence type="ECO:0000313" key="3">
    <source>
        <dbReference type="Proteomes" id="UP000663193"/>
    </source>
</evidence>
<evidence type="ECO:0000256" key="1">
    <source>
        <dbReference type="SAM" id="MobiDB-lite"/>
    </source>
</evidence>
<reference evidence="3" key="1">
    <citation type="journal article" date="2021" name="BMC Genomics">
        <title>Chromosome-level genome assembly and manually-curated proteome of model necrotroph Parastagonospora nodorum Sn15 reveals a genome-wide trove of candidate effector homologs, and redundancy of virulence-related functions within an accessory chromosome.</title>
        <authorList>
            <person name="Bertazzoni S."/>
            <person name="Jones D.A.B."/>
            <person name="Phan H.T."/>
            <person name="Tan K.-C."/>
            <person name="Hane J.K."/>
        </authorList>
    </citation>
    <scope>NUCLEOTIDE SEQUENCE [LARGE SCALE GENOMIC DNA]</scope>
    <source>
        <strain evidence="3">SN15 / ATCC MYA-4574 / FGSC 10173)</strain>
    </source>
</reference>
<feature type="region of interest" description="Disordered" evidence="1">
    <location>
        <begin position="81"/>
        <end position="100"/>
    </location>
</feature>
<dbReference type="Proteomes" id="UP000663193">
    <property type="component" value="Chromosome 5"/>
</dbReference>
<gene>
    <name evidence="2" type="ORF">JI435_302240</name>
</gene>
<sequence length="100" mass="11136">MQHAGAAQIVLPRVGTLSPPENVCRDPVNPTTNAVYPWAIDFTTLLHHDPLLCDHRQNLLEESAHLRTTSAATSEITMRLHATSEHARSRSARTSPPWHQ</sequence>
<name>A0A7U2I0H1_PHANO</name>
<keyword evidence="3" id="KW-1185">Reference proteome</keyword>
<dbReference type="VEuPathDB" id="FungiDB:JI435_302240"/>
<accession>A0A7U2I0H1</accession>
<dbReference type="EMBL" id="CP069027">
    <property type="protein sequence ID" value="QRC95311.1"/>
    <property type="molecule type" value="Genomic_DNA"/>
</dbReference>
<organism evidence="2 3">
    <name type="scientific">Phaeosphaeria nodorum (strain SN15 / ATCC MYA-4574 / FGSC 10173)</name>
    <name type="common">Glume blotch fungus</name>
    <name type="synonym">Parastagonospora nodorum</name>
    <dbReference type="NCBI Taxonomy" id="321614"/>
    <lineage>
        <taxon>Eukaryota</taxon>
        <taxon>Fungi</taxon>
        <taxon>Dikarya</taxon>
        <taxon>Ascomycota</taxon>
        <taxon>Pezizomycotina</taxon>
        <taxon>Dothideomycetes</taxon>
        <taxon>Pleosporomycetidae</taxon>
        <taxon>Pleosporales</taxon>
        <taxon>Pleosporineae</taxon>
        <taxon>Phaeosphaeriaceae</taxon>
        <taxon>Parastagonospora</taxon>
    </lineage>
</organism>
<protein>
    <submittedName>
        <fullName evidence="2">Uncharacterized protein</fullName>
    </submittedName>
</protein>